<sequence length="293" mass="30265">ERPEGTRRAGGPRRFHRTPRRADRGRDRGDAPGGGRRELGGFGRAHPARRHRRRGPFRPAGAGHRGGGLGRAARHERAQRLAGEVADRPRLPQHPRPARHPAQRAGEPRLVHGLHALPSGDRAGAAGSAGELPNGGGGPDGAARRQRLLAGRGHGGGRGGGAGQGRAPRQRERAAGGGGPAPADPGGGARPRRAGRHRGEGRAPGGDHRRGGSGEALRGAAPVPRHHRRGARPLARDRGGAQGRGDGGRVRGPALALPADAARRDGRGRGGGQHAALRRAARLRRPARGLHGG</sequence>
<reference evidence="2" key="1">
    <citation type="submission" date="2020-02" db="EMBL/GenBank/DDBJ databases">
        <authorList>
            <person name="Meier V. D."/>
        </authorList>
    </citation>
    <scope>NUCLEOTIDE SEQUENCE</scope>
    <source>
        <strain evidence="2">AVDCRST_MAG04</strain>
    </source>
</reference>
<feature type="compositionally biased region" description="Low complexity" evidence="1">
    <location>
        <begin position="119"/>
        <end position="132"/>
    </location>
</feature>
<protein>
    <submittedName>
        <fullName evidence="2">Glycine dehydrogenase [decarboxylating] (Glycine cleavage system P protein)</fullName>
        <ecNumber evidence="2">1.4.4.2</ecNumber>
    </submittedName>
</protein>
<feature type="compositionally biased region" description="Basic and acidic residues" evidence="1">
    <location>
        <begin position="197"/>
        <end position="212"/>
    </location>
</feature>
<gene>
    <name evidence="2" type="ORF">AVDCRST_MAG04-328</name>
</gene>
<feature type="compositionally biased region" description="Basic and acidic residues" evidence="1">
    <location>
        <begin position="73"/>
        <end position="90"/>
    </location>
</feature>
<organism evidence="2">
    <name type="scientific">uncultured Acetobacteraceae bacterium</name>
    <dbReference type="NCBI Taxonomy" id="169975"/>
    <lineage>
        <taxon>Bacteria</taxon>
        <taxon>Pseudomonadati</taxon>
        <taxon>Pseudomonadota</taxon>
        <taxon>Alphaproteobacteria</taxon>
        <taxon>Acetobacterales</taxon>
        <taxon>Acetobacteraceae</taxon>
        <taxon>environmental samples</taxon>
    </lineage>
</organism>
<dbReference type="AlphaFoldDB" id="A0A6J4H7B5"/>
<keyword evidence="2" id="KW-0560">Oxidoreductase</keyword>
<evidence type="ECO:0000313" key="2">
    <source>
        <dbReference type="EMBL" id="CAA9215060.1"/>
    </source>
</evidence>
<accession>A0A6J4H7B5</accession>
<dbReference type="EMBL" id="CADCTL010000023">
    <property type="protein sequence ID" value="CAA9215060.1"/>
    <property type="molecule type" value="Genomic_DNA"/>
</dbReference>
<feature type="compositionally biased region" description="Basic residues" evidence="1">
    <location>
        <begin position="91"/>
        <end position="102"/>
    </location>
</feature>
<feature type="region of interest" description="Disordered" evidence="1">
    <location>
        <begin position="1"/>
        <end position="293"/>
    </location>
</feature>
<feature type="compositionally biased region" description="Basic and acidic residues" evidence="1">
    <location>
        <begin position="20"/>
        <end position="39"/>
    </location>
</feature>
<feature type="non-terminal residue" evidence="2">
    <location>
        <position position="293"/>
    </location>
</feature>
<feature type="compositionally biased region" description="Basic residues" evidence="1">
    <location>
        <begin position="46"/>
        <end position="56"/>
    </location>
</feature>
<feature type="compositionally biased region" description="Basic residues" evidence="1">
    <location>
        <begin position="276"/>
        <end position="293"/>
    </location>
</feature>
<dbReference type="EC" id="1.4.4.2" evidence="2"/>
<proteinExistence type="predicted"/>
<dbReference type="GO" id="GO:0004375">
    <property type="term" value="F:glycine dehydrogenase (decarboxylating) activity"/>
    <property type="evidence" value="ECO:0007669"/>
    <property type="project" value="UniProtKB-EC"/>
</dbReference>
<evidence type="ECO:0000256" key="1">
    <source>
        <dbReference type="SAM" id="MobiDB-lite"/>
    </source>
</evidence>
<feature type="non-terminal residue" evidence="2">
    <location>
        <position position="1"/>
    </location>
</feature>
<feature type="compositionally biased region" description="Basic residues" evidence="1">
    <location>
        <begin position="10"/>
        <end position="19"/>
    </location>
</feature>
<feature type="compositionally biased region" description="Gly residues" evidence="1">
    <location>
        <begin position="152"/>
        <end position="164"/>
    </location>
</feature>
<name>A0A6J4H7B5_9PROT</name>
<feature type="compositionally biased region" description="Low complexity" evidence="1">
    <location>
        <begin position="251"/>
        <end position="260"/>
    </location>
</feature>
<feature type="compositionally biased region" description="Gly residues" evidence="1">
    <location>
        <begin position="175"/>
        <end position="189"/>
    </location>
</feature>